<dbReference type="NCBIfam" id="TIGR00756">
    <property type="entry name" value="PPR"/>
    <property type="match status" value="1"/>
</dbReference>
<gene>
    <name evidence="4" type="ORF">FRACYDRAFT_259172</name>
</gene>
<dbReference type="InterPro" id="IPR011990">
    <property type="entry name" value="TPR-like_helical_dom_sf"/>
</dbReference>
<dbReference type="EMBL" id="KV784353">
    <property type="protein sequence ID" value="OEU22701.1"/>
    <property type="molecule type" value="Genomic_DNA"/>
</dbReference>
<dbReference type="OrthoDB" id="42039at2759"/>
<dbReference type="PANTHER" id="PTHR47942:SF63">
    <property type="entry name" value="PENTATRICOPEPTIDE REPEAT-CONTAINING PROTEIN"/>
    <property type="match status" value="1"/>
</dbReference>
<feature type="repeat" description="PPR" evidence="2">
    <location>
        <begin position="644"/>
        <end position="674"/>
    </location>
</feature>
<keyword evidence="5" id="KW-1185">Reference proteome</keyword>
<dbReference type="KEGG" id="fcy:FRACYDRAFT_259172"/>
<evidence type="ECO:0000313" key="5">
    <source>
        <dbReference type="Proteomes" id="UP000095751"/>
    </source>
</evidence>
<accession>A0A1E7FX23</accession>
<reference evidence="4 5" key="1">
    <citation type="submission" date="2016-09" db="EMBL/GenBank/DDBJ databases">
        <title>Extensive genetic diversity and differential bi-allelic expression allows diatom success in the polar Southern Ocean.</title>
        <authorList>
            <consortium name="DOE Joint Genome Institute"/>
            <person name="Mock T."/>
            <person name="Otillar R.P."/>
            <person name="Strauss J."/>
            <person name="Dupont C."/>
            <person name="Frickenhaus S."/>
            <person name="Maumus F."/>
            <person name="Mcmullan M."/>
            <person name="Sanges R."/>
            <person name="Schmutz J."/>
            <person name="Toseland A."/>
            <person name="Valas R."/>
            <person name="Veluchamy A."/>
            <person name="Ward B.J."/>
            <person name="Allen A."/>
            <person name="Barry K."/>
            <person name="Falciatore A."/>
            <person name="Ferrante M."/>
            <person name="Fortunato A.E."/>
            <person name="Gloeckner G."/>
            <person name="Gruber A."/>
            <person name="Hipkin R."/>
            <person name="Janech M."/>
            <person name="Kroth P."/>
            <person name="Leese F."/>
            <person name="Lindquist E."/>
            <person name="Lyon B.R."/>
            <person name="Martin J."/>
            <person name="Mayer C."/>
            <person name="Parker M."/>
            <person name="Quesneville H."/>
            <person name="Raymond J."/>
            <person name="Uhlig C."/>
            <person name="Valentin K.U."/>
            <person name="Worden A.Z."/>
            <person name="Armbrust E.V."/>
            <person name="Bowler C."/>
            <person name="Green B."/>
            <person name="Moulton V."/>
            <person name="Van Oosterhout C."/>
            <person name="Grigoriev I."/>
        </authorList>
    </citation>
    <scope>NUCLEOTIDE SEQUENCE [LARGE SCALE GENOMIC DNA]</scope>
    <source>
        <strain evidence="4 5">CCMP1102</strain>
    </source>
</reference>
<feature type="compositionally biased region" description="Basic and acidic residues" evidence="3">
    <location>
        <begin position="129"/>
        <end position="142"/>
    </location>
</feature>
<proteinExistence type="predicted"/>
<keyword evidence="1" id="KW-0677">Repeat</keyword>
<dbReference type="InterPro" id="IPR051222">
    <property type="entry name" value="PPR/CCM1_RNA-binding"/>
</dbReference>
<evidence type="ECO:0000313" key="4">
    <source>
        <dbReference type="EMBL" id="OEU22701.1"/>
    </source>
</evidence>
<feature type="region of interest" description="Disordered" evidence="3">
    <location>
        <begin position="115"/>
        <end position="142"/>
    </location>
</feature>
<dbReference type="InParanoid" id="A0A1E7FX23"/>
<dbReference type="PANTHER" id="PTHR47942">
    <property type="entry name" value="TETRATRICOPEPTIDE REPEAT (TPR)-LIKE SUPERFAMILY PROTEIN-RELATED"/>
    <property type="match status" value="1"/>
</dbReference>
<sequence>MFCPKKAFRLIGTRSLKNRTLNLRSTISSCSIEPTFSVSWLQPTTTLRPDHRFSFSRSQGTTTNDYSQYQIDDEIDDPKSIVLLLKDATAYPPGSMTSPEIKEAENALIYWASSSSSSSSQQRQRRNRIHNDNKNISEDEKKEYTNNFENAKFLLSRLALEQKMYEDYNIKDSGIGRAGSNDMMHGCDDKIYDEHNSGENFTSFYYVRSILVNRVIDCWRIGWRDGRLDVTPNDIVAWVEDLDSNGVISDSRALTMIVDGMCLRGDPFDAPLLAQWLLDRRLGQACEDDTFQPPDTFFFTNVIRAWAKSGRVEAPEMADGILQLMHDLYLNRGFNESIPNTYTYSATMEAWSKSQRYPESIKRIDALLEEQKNSTLEQVAPDRISYQYALNAWADSKSATGTKKAYGILQEMIALYEAGNDRVAPNASNFARVILALSRHGDNERVDSILEQMQDLYSSTGDPRFQPTDECWKACIIAKAKSGSVTEAHGMLDELIERALSSNNRRLMPRRSYFVDILVAWSKVNDQIAAAEKSQRVLDRMINLGQDISHRDLLPDSKSFELVILTWSRSRHPSAPERIQSLLSEMERQFSLGNHKMKTSRNAYTNLILSWQRSGRKQSTDAIQQIFDTLQDRYNKGESHLRPDRYMFGILIDSWSRQGDIEKAELIFEQMIKEWKSGNSDARPDTHVFHTILKACSKNRIQSVEKCEHYLDLMNATGVTKTVQVCGYFIEALSNQDEDSNAEERANIVLEELLQNINKRTVRLPPQKEYRQFLQTIAKSCITRRSQQAKGILKTLPPGKIQVHRDLLPPLQ</sequence>
<dbReference type="Gene3D" id="1.25.40.10">
    <property type="entry name" value="Tetratricopeptide repeat domain"/>
    <property type="match status" value="3"/>
</dbReference>
<name>A0A1E7FX23_9STRA</name>
<dbReference type="PROSITE" id="PS51375">
    <property type="entry name" value="PPR"/>
    <property type="match status" value="1"/>
</dbReference>
<protein>
    <recommendedName>
        <fullName evidence="6">Pentacotripeptide-repeat region of PRORP domain-containing protein</fullName>
    </recommendedName>
</protein>
<dbReference type="Pfam" id="PF01535">
    <property type="entry name" value="PPR"/>
    <property type="match status" value="1"/>
</dbReference>
<evidence type="ECO:0008006" key="6">
    <source>
        <dbReference type="Google" id="ProtNLM"/>
    </source>
</evidence>
<dbReference type="AlphaFoldDB" id="A0A1E7FX23"/>
<evidence type="ECO:0000256" key="3">
    <source>
        <dbReference type="SAM" id="MobiDB-lite"/>
    </source>
</evidence>
<evidence type="ECO:0000256" key="1">
    <source>
        <dbReference type="ARBA" id="ARBA00022737"/>
    </source>
</evidence>
<organism evidence="4 5">
    <name type="scientific">Fragilariopsis cylindrus CCMP1102</name>
    <dbReference type="NCBI Taxonomy" id="635003"/>
    <lineage>
        <taxon>Eukaryota</taxon>
        <taxon>Sar</taxon>
        <taxon>Stramenopiles</taxon>
        <taxon>Ochrophyta</taxon>
        <taxon>Bacillariophyta</taxon>
        <taxon>Bacillariophyceae</taxon>
        <taxon>Bacillariophycidae</taxon>
        <taxon>Bacillariales</taxon>
        <taxon>Bacillariaceae</taxon>
        <taxon>Fragilariopsis</taxon>
    </lineage>
</organism>
<evidence type="ECO:0000256" key="2">
    <source>
        <dbReference type="PROSITE-ProRule" id="PRU00708"/>
    </source>
</evidence>
<dbReference type="InterPro" id="IPR002885">
    <property type="entry name" value="PPR_rpt"/>
</dbReference>
<dbReference type="Proteomes" id="UP000095751">
    <property type="component" value="Unassembled WGS sequence"/>
</dbReference>